<dbReference type="InterPro" id="IPR039010">
    <property type="entry name" value="Synaptotagmin_SMP"/>
</dbReference>
<evidence type="ECO:0000259" key="11">
    <source>
        <dbReference type="PROSITE" id="PS50004"/>
    </source>
</evidence>
<dbReference type="InterPro" id="IPR000008">
    <property type="entry name" value="C2_dom"/>
</dbReference>
<evidence type="ECO:0000256" key="9">
    <source>
        <dbReference type="ARBA" id="ARBA00023121"/>
    </source>
</evidence>
<dbReference type="GO" id="GO:0046872">
    <property type="term" value="F:metal ion binding"/>
    <property type="evidence" value="ECO:0007669"/>
    <property type="project" value="UniProtKB-KW"/>
</dbReference>
<evidence type="ECO:0008006" key="15">
    <source>
        <dbReference type="Google" id="ProtNLM"/>
    </source>
</evidence>
<dbReference type="PANTHER" id="PTHR45761">
    <property type="entry name" value="EXTENDED SYNAPTOTAGMIN-LIKE PROTEIN 2, ISOFORM C"/>
    <property type="match status" value="1"/>
</dbReference>
<dbReference type="Proteomes" id="UP000233524">
    <property type="component" value="Unassembled WGS sequence"/>
</dbReference>
<keyword evidence="7" id="KW-1133">Transmembrane helix</keyword>
<feature type="domain" description="SMP-LTD" evidence="12">
    <location>
        <begin position="13"/>
        <end position="190"/>
    </location>
</feature>
<dbReference type="GO" id="GO:0012505">
    <property type="term" value="C:endomembrane system"/>
    <property type="evidence" value="ECO:0007669"/>
    <property type="project" value="UniProtKB-ARBA"/>
</dbReference>
<keyword evidence="4" id="KW-0479">Metal-binding</keyword>
<keyword evidence="6" id="KW-0106">Calcium</keyword>
<comment type="subcellular location">
    <subcellularLocation>
        <location evidence="1">Membrane</location>
    </subcellularLocation>
</comment>
<evidence type="ECO:0000256" key="6">
    <source>
        <dbReference type="ARBA" id="ARBA00022837"/>
    </source>
</evidence>
<dbReference type="InParanoid" id="A0A2N3MZP5"/>
<keyword evidence="10" id="KW-0472">Membrane</keyword>
<evidence type="ECO:0000256" key="1">
    <source>
        <dbReference type="ARBA" id="ARBA00004370"/>
    </source>
</evidence>
<dbReference type="InterPro" id="IPR051634">
    <property type="entry name" value="Extended_Synaptotagmin"/>
</dbReference>
<proteinExistence type="predicted"/>
<evidence type="ECO:0000256" key="8">
    <source>
        <dbReference type="ARBA" id="ARBA00023055"/>
    </source>
</evidence>
<keyword evidence="5" id="KW-0677">Repeat</keyword>
<dbReference type="GO" id="GO:0005737">
    <property type="term" value="C:cytoplasm"/>
    <property type="evidence" value="ECO:0007669"/>
    <property type="project" value="UniProtKB-ARBA"/>
</dbReference>
<dbReference type="OrthoDB" id="1029639at2759"/>
<dbReference type="InterPro" id="IPR031468">
    <property type="entry name" value="SMP_LBD"/>
</dbReference>
<keyword evidence="2" id="KW-0813">Transport</keyword>
<dbReference type="SUPFAM" id="SSF49562">
    <property type="entry name" value="C2 domain (Calcium/lipid-binding domain, CaLB)"/>
    <property type="match status" value="2"/>
</dbReference>
<gene>
    <name evidence="13" type="ORF">jhhlp_008170</name>
</gene>
<feature type="domain" description="C2" evidence="11">
    <location>
        <begin position="185"/>
        <end position="314"/>
    </location>
</feature>
<keyword evidence="3" id="KW-0812">Transmembrane</keyword>
<dbReference type="EMBL" id="NLAX01001584">
    <property type="protein sequence ID" value="PKS05651.1"/>
    <property type="molecule type" value="Genomic_DNA"/>
</dbReference>
<dbReference type="PROSITE" id="PS51847">
    <property type="entry name" value="SMP"/>
    <property type="match status" value="1"/>
</dbReference>
<evidence type="ECO:0000256" key="3">
    <source>
        <dbReference type="ARBA" id="ARBA00022692"/>
    </source>
</evidence>
<dbReference type="Pfam" id="PF17047">
    <property type="entry name" value="SMP_LBD"/>
    <property type="match status" value="1"/>
</dbReference>
<evidence type="ECO:0000256" key="2">
    <source>
        <dbReference type="ARBA" id="ARBA00022448"/>
    </source>
</evidence>
<dbReference type="PROSITE" id="PS50004">
    <property type="entry name" value="C2"/>
    <property type="match status" value="1"/>
</dbReference>
<keyword evidence="14" id="KW-1185">Reference proteome</keyword>
<evidence type="ECO:0000256" key="5">
    <source>
        <dbReference type="ARBA" id="ARBA00022737"/>
    </source>
</evidence>
<evidence type="ECO:0000256" key="10">
    <source>
        <dbReference type="ARBA" id="ARBA00023136"/>
    </source>
</evidence>
<dbReference type="Gene3D" id="2.60.40.150">
    <property type="entry name" value="C2 domain"/>
    <property type="match status" value="2"/>
</dbReference>
<dbReference type="GO" id="GO:0008289">
    <property type="term" value="F:lipid binding"/>
    <property type="evidence" value="ECO:0007669"/>
    <property type="project" value="UniProtKB-KW"/>
</dbReference>
<evidence type="ECO:0000259" key="12">
    <source>
        <dbReference type="PROSITE" id="PS51847"/>
    </source>
</evidence>
<dbReference type="CDD" id="cd21670">
    <property type="entry name" value="SMP_ESyt"/>
    <property type="match status" value="1"/>
</dbReference>
<accession>A0A2N3MZP5</accession>
<dbReference type="CDD" id="cd00030">
    <property type="entry name" value="C2"/>
    <property type="match status" value="1"/>
</dbReference>
<protein>
    <recommendedName>
        <fullName evidence="15">C2 domain-containing protein</fullName>
    </recommendedName>
</protein>
<comment type="caution">
    <text evidence="13">The sequence shown here is derived from an EMBL/GenBank/DDBJ whole genome shotgun (WGS) entry which is preliminary data.</text>
</comment>
<dbReference type="STRING" id="41688.A0A2N3MZP5"/>
<evidence type="ECO:0000313" key="13">
    <source>
        <dbReference type="EMBL" id="PKS05651.1"/>
    </source>
</evidence>
<evidence type="ECO:0000256" key="4">
    <source>
        <dbReference type="ARBA" id="ARBA00022723"/>
    </source>
</evidence>
<keyword evidence="8" id="KW-0445">Lipid transport</keyword>
<dbReference type="AlphaFoldDB" id="A0A2N3MZP5"/>
<keyword evidence="9" id="KW-0446">Lipid-binding</keyword>
<evidence type="ECO:0000313" key="14">
    <source>
        <dbReference type="Proteomes" id="UP000233524"/>
    </source>
</evidence>
<organism evidence="13 14">
    <name type="scientific">Lomentospora prolificans</name>
    <dbReference type="NCBI Taxonomy" id="41688"/>
    <lineage>
        <taxon>Eukaryota</taxon>
        <taxon>Fungi</taxon>
        <taxon>Dikarya</taxon>
        <taxon>Ascomycota</taxon>
        <taxon>Pezizomycotina</taxon>
        <taxon>Sordariomycetes</taxon>
        <taxon>Hypocreomycetidae</taxon>
        <taxon>Microascales</taxon>
        <taxon>Microascaceae</taxon>
        <taxon>Lomentospora</taxon>
    </lineage>
</organism>
<dbReference type="GO" id="GO:0016020">
    <property type="term" value="C:membrane"/>
    <property type="evidence" value="ECO:0007669"/>
    <property type="project" value="UniProtKB-SubCell"/>
</dbReference>
<dbReference type="GO" id="GO:0006869">
    <property type="term" value="P:lipid transport"/>
    <property type="evidence" value="ECO:0007669"/>
    <property type="project" value="UniProtKB-KW"/>
</dbReference>
<reference evidence="13 14" key="1">
    <citation type="journal article" date="2017" name="G3 (Bethesda)">
        <title>First Draft Genome Sequence of the Pathogenic Fungus Lomentospora prolificans (Formerly Scedosporium prolificans).</title>
        <authorList>
            <person name="Luo R."/>
            <person name="Zimin A."/>
            <person name="Workman R."/>
            <person name="Fan Y."/>
            <person name="Pertea G."/>
            <person name="Grossman N."/>
            <person name="Wear M.P."/>
            <person name="Jia B."/>
            <person name="Miller H."/>
            <person name="Casadevall A."/>
            <person name="Timp W."/>
            <person name="Zhang S.X."/>
            <person name="Salzberg S.L."/>
        </authorList>
    </citation>
    <scope>NUCLEOTIDE SEQUENCE [LARGE SCALE GENOMIC DNA]</scope>
    <source>
        <strain evidence="13 14">JHH-5317</strain>
    </source>
</reference>
<dbReference type="VEuPathDB" id="FungiDB:jhhlp_008170"/>
<name>A0A2N3MZP5_9PEZI</name>
<dbReference type="Pfam" id="PF00168">
    <property type="entry name" value="C2"/>
    <property type="match status" value="2"/>
</dbReference>
<evidence type="ECO:0000256" key="7">
    <source>
        <dbReference type="ARBA" id="ARBA00022989"/>
    </source>
</evidence>
<dbReference type="PANTHER" id="PTHR45761:SF1">
    <property type="entry name" value="EXTENDED SYNAPTOTAGMIN-LIKE PROTEIN 2, ISOFORM C"/>
    <property type="match status" value="1"/>
</dbReference>
<dbReference type="InterPro" id="IPR035892">
    <property type="entry name" value="C2_domain_sf"/>
</dbReference>
<dbReference type="SMART" id="SM00239">
    <property type="entry name" value="C2"/>
    <property type="match status" value="2"/>
</dbReference>
<sequence>MASVVESLQALGGSESPGFLNALVAQLWPNICVAGGRMIKDIAEPMFGTMLPAPLNTLCFTKIDLGNVPLRFANVDVHRTENDGIKLDMDLDWDGVCDIELKGNKIPKIGVEHVKLQGRLSVLLCPLTNVIPLIGATQFAFISPPSLHLDFTDAGGIGDISLVDRAVRKVVLNVISSMAVLPNRFLYKLDPNNDYFKTYQHPLGILRLTVESGENFGEEKKSKNILKRLVHDVPDCFVKATVSAGDEWKTATVKNNRHPEWNETNDFVVHDLDQIIKLDVQDDDTISDDDIGIGATTVKHLLAAGGRQELSLLHKDQLTGAKLRISGSLFKFVPDATSLSERGPGICGVLTILVASAFGIPGKRQDLKPSVKVSWGNRAFRTAIKSDAPGMDIENPSFDQTFSIPITAGMVPGPAVNISLLDKEDERGSVEVTIEEVLASPNLALQKDFDVGNGTRVRAGIWIRGTKAAA</sequence>